<evidence type="ECO:0000313" key="1">
    <source>
        <dbReference type="EMBL" id="AZG48359.1"/>
    </source>
</evidence>
<evidence type="ECO:0000313" key="2">
    <source>
        <dbReference type="Proteomes" id="UP000271469"/>
    </source>
</evidence>
<accession>A0A3G8JUX5</accession>
<sequence>MVHQMIEDIQRRAEVTPRLTAVRFGDDVVTYGALDESITKYGSVMDRHGLSQEAAFHAGLLHCMPSLTRIEGTSERNRVLGEVVAWLGRDADGGATGGLRAVS</sequence>
<name>A0A3G8JUX5_9ACTN</name>
<dbReference type="EMBL" id="CP033972">
    <property type="protein sequence ID" value="AZG48359.1"/>
    <property type="molecule type" value="Genomic_DNA"/>
</dbReference>
<gene>
    <name evidence="1" type="ORF">D7316_04976</name>
</gene>
<organism evidence="1 2">
    <name type="scientific">Gordonia insulae</name>
    <dbReference type="NCBI Taxonomy" id="2420509"/>
    <lineage>
        <taxon>Bacteria</taxon>
        <taxon>Bacillati</taxon>
        <taxon>Actinomycetota</taxon>
        <taxon>Actinomycetes</taxon>
        <taxon>Mycobacteriales</taxon>
        <taxon>Gordoniaceae</taxon>
        <taxon>Gordonia</taxon>
    </lineage>
</organism>
<dbReference type="Proteomes" id="UP000271469">
    <property type="component" value="Chromosome"/>
</dbReference>
<reference evidence="1 2" key="1">
    <citation type="submission" date="2018-11" db="EMBL/GenBank/DDBJ databases">
        <title>Gordonia insulae sp. nov., isolated from an island soil.</title>
        <authorList>
            <person name="Kim Y.S."/>
            <person name="Kim S.B."/>
        </authorList>
    </citation>
    <scope>NUCLEOTIDE SEQUENCE [LARGE SCALE GENOMIC DNA]</scope>
    <source>
        <strain evidence="1 2">MMS17-SY073</strain>
    </source>
</reference>
<dbReference type="KEGG" id="gom:D7316_04976"/>
<dbReference type="OrthoDB" id="4376989at2"/>
<dbReference type="AlphaFoldDB" id="A0A3G8JUX5"/>
<protein>
    <submittedName>
        <fullName evidence="1">Uncharacterized protein</fullName>
    </submittedName>
</protein>
<keyword evidence="2" id="KW-1185">Reference proteome</keyword>
<proteinExistence type="predicted"/>